<gene>
    <name evidence="2" type="primary">WBGene00094689</name>
</gene>
<sequence length="237" mass="26170">MPGHPSSHRHSEEVFEEDDDLLHSDSLSSPVFSPSLQQLQPSDRHSSNGSSGKGSYRRDSASKQHLVFVPAPARGSPPSSLSSSPTTAAAAAARHRRSMQPLQPSQQQQPRRPETLRLRSTTNENVFSAYAGAPKQLLSLSPSFHSKTPPRRRLSTTGTHSLCAKETLALRSSPLLVKPIDKWCVYCYQVVCSLYEVRGLAPPRVDEGGEWTGHAMMRGTNYECHRLVDLYRNPQCA</sequence>
<feature type="compositionally biased region" description="Low complexity" evidence="1">
    <location>
        <begin position="24"/>
        <end position="41"/>
    </location>
</feature>
<name>A0A2A6BTX6_PRIPA</name>
<organism evidence="2 3">
    <name type="scientific">Pristionchus pacificus</name>
    <name type="common">Parasitic nematode worm</name>
    <dbReference type="NCBI Taxonomy" id="54126"/>
    <lineage>
        <taxon>Eukaryota</taxon>
        <taxon>Metazoa</taxon>
        <taxon>Ecdysozoa</taxon>
        <taxon>Nematoda</taxon>
        <taxon>Chromadorea</taxon>
        <taxon>Rhabditida</taxon>
        <taxon>Rhabditina</taxon>
        <taxon>Diplogasteromorpha</taxon>
        <taxon>Diplogasteroidea</taxon>
        <taxon>Neodiplogasteridae</taxon>
        <taxon>Pristionchus</taxon>
    </lineage>
</organism>
<dbReference type="AlphaFoldDB" id="A0A2A6BTX6"/>
<keyword evidence="3" id="KW-1185">Reference proteome</keyword>
<accession>A0A8R1U597</accession>
<proteinExistence type="predicted"/>
<accession>A0A2A6BTX6</accession>
<feature type="region of interest" description="Disordered" evidence="1">
    <location>
        <begin position="1"/>
        <end position="114"/>
    </location>
</feature>
<feature type="compositionally biased region" description="Low complexity" evidence="1">
    <location>
        <begin position="70"/>
        <end position="92"/>
    </location>
</feature>
<dbReference type="Proteomes" id="UP000005239">
    <property type="component" value="Unassembled WGS sequence"/>
</dbReference>
<evidence type="ECO:0000313" key="2">
    <source>
        <dbReference type="EnsemblMetazoa" id="PPA05135.1"/>
    </source>
</evidence>
<feature type="compositionally biased region" description="Low complexity" evidence="1">
    <location>
        <begin position="99"/>
        <end position="110"/>
    </location>
</feature>
<reference evidence="3" key="1">
    <citation type="journal article" date="2008" name="Nat. Genet.">
        <title>The Pristionchus pacificus genome provides a unique perspective on nematode lifestyle and parasitism.</title>
        <authorList>
            <person name="Dieterich C."/>
            <person name="Clifton S.W."/>
            <person name="Schuster L.N."/>
            <person name="Chinwalla A."/>
            <person name="Delehaunty K."/>
            <person name="Dinkelacker I."/>
            <person name="Fulton L."/>
            <person name="Fulton R."/>
            <person name="Godfrey J."/>
            <person name="Minx P."/>
            <person name="Mitreva M."/>
            <person name="Roeseler W."/>
            <person name="Tian H."/>
            <person name="Witte H."/>
            <person name="Yang S.P."/>
            <person name="Wilson R.K."/>
            <person name="Sommer R.J."/>
        </authorList>
    </citation>
    <scope>NUCLEOTIDE SEQUENCE [LARGE SCALE GENOMIC DNA]</scope>
    <source>
        <strain evidence="3">PS312</strain>
    </source>
</reference>
<reference evidence="2" key="2">
    <citation type="submission" date="2022-06" db="UniProtKB">
        <authorList>
            <consortium name="EnsemblMetazoa"/>
        </authorList>
    </citation>
    <scope>IDENTIFICATION</scope>
    <source>
        <strain evidence="2">PS312</strain>
    </source>
</reference>
<protein>
    <submittedName>
        <fullName evidence="2">Uncharacterized protein</fullName>
    </submittedName>
</protein>
<dbReference type="EnsemblMetazoa" id="PPA05135.1">
    <property type="protein sequence ID" value="PPA05135.1"/>
    <property type="gene ID" value="WBGene00094689"/>
</dbReference>
<evidence type="ECO:0000256" key="1">
    <source>
        <dbReference type="SAM" id="MobiDB-lite"/>
    </source>
</evidence>
<evidence type="ECO:0000313" key="3">
    <source>
        <dbReference type="Proteomes" id="UP000005239"/>
    </source>
</evidence>